<evidence type="ECO:0000259" key="8">
    <source>
        <dbReference type="Pfam" id="PF08340"/>
    </source>
</evidence>
<keyword evidence="2" id="KW-0540">Nuclease</keyword>
<evidence type="ECO:0000259" key="7">
    <source>
        <dbReference type="Pfam" id="PF03755"/>
    </source>
</evidence>
<evidence type="ECO:0000256" key="2">
    <source>
        <dbReference type="ARBA" id="ARBA00022722"/>
    </source>
</evidence>
<evidence type="ECO:0000256" key="1">
    <source>
        <dbReference type="ARBA" id="ARBA00001968"/>
    </source>
</evidence>
<dbReference type="Pfam" id="PF03755">
    <property type="entry name" value="YicC-like_N"/>
    <property type="match status" value="1"/>
</dbReference>
<keyword evidence="6" id="KW-0175">Coiled coil</keyword>
<dbReference type="InterPro" id="IPR013551">
    <property type="entry name" value="YicC-like_C"/>
</dbReference>
<dbReference type="GO" id="GO:0004521">
    <property type="term" value="F:RNA endonuclease activity"/>
    <property type="evidence" value="ECO:0007669"/>
    <property type="project" value="InterPro"/>
</dbReference>
<feature type="coiled-coil region" evidence="6">
    <location>
        <begin position="127"/>
        <end position="180"/>
    </location>
</feature>
<dbReference type="NCBIfam" id="TIGR00255">
    <property type="entry name" value="YicC/YloC family endoribonuclease"/>
    <property type="match status" value="1"/>
</dbReference>
<dbReference type="EMBL" id="RBIE01000002">
    <property type="protein sequence ID" value="RKQ61746.1"/>
    <property type="molecule type" value="Genomic_DNA"/>
</dbReference>
<feature type="domain" description="Endoribonuclease YicC-like C-terminal" evidence="8">
    <location>
        <begin position="170"/>
        <end position="293"/>
    </location>
</feature>
<comment type="cofactor">
    <cofactor evidence="1">
        <name>a divalent metal cation</name>
        <dbReference type="ChEBI" id="CHEBI:60240"/>
    </cofactor>
</comment>
<dbReference type="Pfam" id="PF08340">
    <property type="entry name" value="YicC-like_C"/>
    <property type="match status" value="1"/>
</dbReference>
<reference evidence="9 10" key="1">
    <citation type="submission" date="2018-10" db="EMBL/GenBank/DDBJ databases">
        <title>Genomic Encyclopedia of Type Strains, Phase IV (KMG-IV): sequencing the most valuable type-strain genomes for metagenomic binning, comparative biology and taxonomic classification.</title>
        <authorList>
            <person name="Goeker M."/>
        </authorList>
    </citation>
    <scope>NUCLEOTIDE SEQUENCE [LARGE SCALE GENOMIC DNA]</scope>
    <source>
        <strain evidence="9 10">DSM 15521</strain>
    </source>
</reference>
<protein>
    <submittedName>
        <fullName evidence="9">Uncharacterized protein (TIGR00255 family)</fullName>
    </submittedName>
</protein>
<dbReference type="PANTHER" id="PTHR30636:SF3">
    <property type="entry name" value="UPF0701 PROTEIN YICC"/>
    <property type="match status" value="1"/>
</dbReference>
<evidence type="ECO:0000256" key="5">
    <source>
        <dbReference type="ARBA" id="ARBA00035648"/>
    </source>
</evidence>
<accession>A0A420W6P5</accession>
<proteinExistence type="inferred from homology"/>
<dbReference type="AlphaFoldDB" id="A0A420W6P5"/>
<gene>
    <name evidence="9" type="ORF">C7457_1193</name>
</gene>
<dbReference type="GO" id="GO:0016787">
    <property type="term" value="F:hydrolase activity"/>
    <property type="evidence" value="ECO:0007669"/>
    <property type="project" value="UniProtKB-KW"/>
</dbReference>
<comment type="similarity">
    <text evidence="5">Belongs to the YicC/YloC family.</text>
</comment>
<feature type="domain" description="Endoribonuclease YicC-like N-terminal" evidence="7">
    <location>
        <begin position="1"/>
        <end position="153"/>
    </location>
</feature>
<dbReference type="Proteomes" id="UP000280881">
    <property type="component" value="Unassembled WGS sequence"/>
</dbReference>
<evidence type="ECO:0000313" key="10">
    <source>
        <dbReference type="Proteomes" id="UP000280881"/>
    </source>
</evidence>
<name>A0A420W6P5_9BACT</name>
<evidence type="ECO:0000313" key="9">
    <source>
        <dbReference type="EMBL" id="RKQ61746.1"/>
    </source>
</evidence>
<comment type="caution">
    <text evidence="9">The sequence shown here is derived from an EMBL/GenBank/DDBJ whole genome shotgun (WGS) entry which is preliminary data.</text>
</comment>
<dbReference type="OrthoDB" id="9771229at2"/>
<evidence type="ECO:0000256" key="4">
    <source>
        <dbReference type="ARBA" id="ARBA00022801"/>
    </source>
</evidence>
<dbReference type="InterPro" id="IPR013527">
    <property type="entry name" value="YicC-like_N"/>
</dbReference>
<keyword evidence="3" id="KW-0255">Endonuclease</keyword>
<organism evidence="9 10">
    <name type="scientific">Thermovibrio guaymasensis</name>
    <dbReference type="NCBI Taxonomy" id="240167"/>
    <lineage>
        <taxon>Bacteria</taxon>
        <taxon>Pseudomonadati</taxon>
        <taxon>Aquificota</taxon>
        <taxon>Aquificia</taxon>
        <taxon>Desulfurobacteriales</taxon>
        <taxon>Desulfurobacteriaceae</taxon>
        <taxon>Thermovibrio</taxon>
    </lineage>
</organism>
<dbReference type="PANTHER" id="PTHR30636">
    <property type="entry name" value="UPF0701 PROTEIN YICC"/>
    <property type="match status" value="1"/>
</dbReference>
<evidence type="ECO:0000256" key="3">
    <source>
        <dbReference type="ARBA" id="ARBA00022759"/>
    </source>
</evidence>
<dbReference type="InterPro" id="IPR005229">
    <property type="entry name" value="YicC/YloC-like"/>
</dbReference>
<sequence length="293" mass="34057">MKSMTGFGRAVAEDEKIRITVEIKSVNGKNLRVRFNIPRLFNPLINQINSEVEKVLKRGDVDLNVSYRFSPGFQVPIEINYAEAIKIIEVARRLSALSNSKVSVNLKDVLSFPEVLIKDELNPEPFKETLFKALREALEELDRARRSEGEKLKVYFEERLKNIEETLSQIERELPQIKEKLFKKLKENLKKLLEGEELSQDFTKRVELEVAFLAERQDVSEEVSRLKAHIKRFRELLKVEDEPVGKTLDFLCQEMHREINTLGNKVKEIDVTEPVIKIKSEIAKIKEQVQNVE</sequence>
<evidence type="ECO:0000256" key="6">
    <source>
        <dbReference type="SAM" id="Coils"/>
    </source>
</evidence>
<keyword evidence="4" id="KW-0378">Hydrolase</keyword>
<keyword evidence="10" id="KW-1185">Reference proteome</keyword>